<dbReference type="PROSITE" id="PS50141">
    <property type="entry name" value="A_DEAMIN_EDITASE"/>
    <property type="match status" value="1"/>
</dbReference>
<dbReference type="SMART" id="SM00552">
    <property type="entry name" value="ADEAMc"/>
    <property type="match status" value="1"/>
</dbReference>
<dbReference type="GO" id="GO:0005730">
    <property type="term" value="C:nucleolus"/>
    <property type="evidence" value="ECO:0007669"/>
    <property type="project" value="TreeGrafter"/>
</dbReference>
<accession>A0A9W7XYD8</accession>
<dbReference type="PANTHER" id="PTHR10910">
    <property type="entry name" value="EUKARYOTE SPECIFIC DSRNA BINDING PROTEIN"/>
    <property type="match status" value="1"/>
</dbReference>
<dbReference type="GO" id="GO:0006396">
    <property type="term" value="P:RNA processing"/>
    <property type="evidence" value="ECO:0007669"/>
    <property type="project" value="InterPro"/>
</dbReference>
<comment type="caution">
    <text evidence="2">The sequence shown here is derived from an EMBL/GenBank/DDBJ whole genome shotgun (WGS) entry which is preliminary data.</text>
</comment>
<dbReference type="GO" id="GO:0008251">
    <property type="term" value="F:tRNA-specific adenosine deaminase activity"/>
    <property type="evidence" value="ECO:0007669"/>
    <property type="project" value="TreeGrafter"/>
</dbReference>
<dbReference type="GO" id="GO:0003726">
    <property type="term" value="F:double-stranded RNA adenosine deaminase activity"/>
    <property type="evidence" value="ECO:0007669"/>
    <property type="project" value="TreeGrafter"/>
</dbReference>
<dbReference type="OrthoDB" id="10268011at2759"/>
<dbReference type="PANTHER" id="PTHR10910:SF62">
    <property type="entry name" value="AT07585P-RELATED"/>
    <property type="match status" value="1"/>
</dbReference>
<proteinExistence type="predicted"/>
<protein>
    <recommendedName>
        <fullName evidence="1">A to I editase domain-containing protein</fullName>
    </recommendedName>
</protein>
<feature type="domain" description="A to I editase" evidence="1">
    <location>
        <begin position="63"/>
        <end position="388"/>
    </location>
</feature>
<dbReference type="InterPro" id="IPR002466">
    <property type="entry name" value="A_deamin"/>
</dbReference>
<dbReference type="GO" id="GO:0005737">
    <property type="term" value="C:cytoplasm"/>
    <property type="evidence" value="ECO:0007669"/>
    <property type="project" value="TreeGrafter"/>
</dbReference>
<evidence type="ECO:0000313" key="3">
    <source>
        <dbReference type="Proteomes" id="UP001149813"/>
    </source>
</evidence>
<dbReference type="GO" id="GO:0003725">
    <property type="term" value="F:double-stranded RNA binding"/>
    <property type="evidence" value="ECO:0007669"/>
    <property type="project" value="TreeGrafter"/>
</dbReference>
<dbReference type="EMBL" id="JANBOJ010000232">
    <property type="protein sequence ID" value="KAJ1720709.1"/>
    <property type="molecule type" value="Genomic_DNA"/>
</dbReference>
<keyword evidence="3" id="KW-1185">Reference proteome</keyword>
<organism evidence="2 3">
    <name type="scientific">Coemansia erecta</name>
    <dbReference type="NCBI Taxonomy" id="147472"/>
    <lineage>
        <taxon>Eukaryota</taxon>
        <taxon>Fungi</taxon>
        <taxon>Fungi incertae sedis</taxon>
        <taxon>Zoopagomycota</taxon>
        <taxon>Kickxellomycotina</taxon>
        <taxon>Kickxellomycetes</taxon>
        <taxon>Kickxellales</taxon>
        <taxon>Kickxellaceae</taxon>
        <taxon>Coemansia</taxon>
    </lineage>
</organism>
<dbReference type="GO" id="GO:0006382">
    <property type="term" value="P:adenosine to inosine editing"/>
    <property type="evidence" value="ECO:0007669"/>
    <property type="project" value="TreeGrafter"/>
</dbReference>
<dbReference type="Pfam" id="PF02137">
    <property type="entry name" value="A_deamin"/>
    <property type="match status" value="1"/>
</dbReference>
<gene>
    <name evidence="2" type="ORF">LPJ53_004688</name>
</gene>
<evidence type="ECO:0000313" key="2">
    <source>
        <dbReference type="EMBL" id="KAJ1720709.1"/>
    </source>
</evidence>
<dbReference type="Proteomes" id="UP001149813">
    <property type="component" value="Unassembled WGS sequence"/>
</dbReference>
<name>A0A9W7XYD8_9FUNG</name>
<sequence>MSADRIAQCVVDRYRKLPKRGKPTSKAGGAGQVKEEWTVLAGFVLETIRQSTEGSESEFTCVALGTGLKCLNSKQLSEYGDSVHDSHAEIIARRALLVYLMDQIQHTEDESILEQTEQVGKRRLRDNLRLHLYSSQCPCGDASIELLQDDSDRTEAKRRRIDLDPSEAIRGHQGFGTLGSLRLKPGRGDSIPTFSMSCSDKIARWNVLGVQGSLLSTVLEPLYISSIVVSDLYSNSSIDRALNQRICKIDVSACCGYRINQCRVLPTTAVSFERSQTVLRDELHKEIITADAALYWYQGARDSVALVGGRRQGTKSKRGECQADKMLSEICKRALFRRYCRIKGEDAESKTYRQAKEAADEYQKAKAQLLASAEFASWVCCPPNYENFML</sequence>
<reference evidence="2" key="1">
    <citation type="submission" date="2022-07" db="EMBL/GenBank/DDBJ databases">
        <title>Phylogenomic reconstructions and comparative analyses of Kickxellomycotina fungi.</title>
        <authorList>
            <person name="Reynolds N.K."/>
            <person name="Stajich J.E."/>
            <person name="Barry K."/>
            <person name="Grigoriev I.V."/>
            <person name="Crous P."/>
            <person name="Smith M.E."/>
        </authorList>
    </citation>
    <scope>NUCLEOTIDE SEQUENCE</scope>
    <source>
        <strain evidence="2">NBRC 32514</strain>
    </source>
</reference>
<dbReference type="AlphaFoldDB" id="A0A9W7XYD8"/>
<evidence type="ECO:0000259" key="1">
    <source>
        <dbReference type="PROSITE" id="PS50141"/>
    </source>
</evidence>